<dbReference type="InterPro" id="IPR011010">
    <property type="entry name" value="DNA_brk_join_enz"/>
</dbReference>
<keyword evidence="1" id="KW-0233">DNA recombination</keyword>
<dbReference type="GO" id="GO:0003677">
    <property type="term" value="F:DNA binding"/>
    <property type="evidence" value="ECO:0007669"/>
    <property type="project" value="InterPro"/>
</dbReference>
<organism evidence="3 4">
    <name type="scientific">Bacillus thuringiensis</name>
    <dbReference type="NCBI Taxonomy" id="1428"/>
    <lineage>
        <taxon>Bacteria</taxon>
        <taxon>Bacillati</taxon>
        <taxon>Bacillota</taxon>
        <taxon>Bacilli</taxon>
        <taxon>Bacillales</taxon>
        <taxon>Bacillaceae</taxon>
        <taxon>Bacillus</taxon>
        <taxon>Bacillus cereus group</taxon>
    </lineage>
</organism>
<dbReference type="Proteomes" id="UP000225910">
    <property type="component" value="Unassembled WGS sequence"/>
</dbReference>
<dbReference type="PROSITE" id="PS51898">
    <property type="entry name" value="TYR_RECOMBINASE"/>
    <property type="match status" value="1"/>
</dbReference>
<dbReference type="Gene3D" id="1.10.443.10">
    <property type="entry name" value="Intergrase catalytic core"/>
    <property type="match status" value="1"/>
</dbReference>
<reference evidence="3 4" key="1">
    <citation type="submission" date="2017-09" db="EMBL/GenBank/DDBJ databases">
        <title>Large-scale bioinformatics analysis of Bacillus genomes uncovers conserved roles of natural products in bacterial physiology.</title>
        <authorList>
            <consortium name="Agbiome Team Llc"/>
            <person name="Bleich R.M."/>
            <person name="Grubbs K.J."/>
            <person name="Santa Maria K.C."/>
            <person name="Allen S.E."/>
            <person name="Farag S."/>
            <person name="Shank E.A."/>
            <person name="Bowers A."/>
        </authorList>
    </citation>
    <scope>NUCLEOTIDE SEQUENCE [LARGE SCALE GENOMIC DNA]</scope>
    <source>
        <strain evidence="3 4">AFS064137</strain>
    </source>
</reference>
<sequence length="204" mass="23392">LKNILSSPEGLSEEQHSVRPLLIDRNVSILSLLLDYGLTLQELVSLQMQHVHFGKNMITVLHNKGTERRIMLKEEDKIRLFTYYKTIPEPVRPRYHSTDPLLVAFDFKRGTFRWVYDNDAPKALTAIAVQKMIRLEVARAQLRKGISAQHLRNTFILRCLERNMSTEEIIKRTGFLSPLSIKRYVEYANQGAKGSTVSVALSVA</sequence>
<proteinExistence type="predicted"/>
<dbReference type="Pfam" id="PF00589">
    <property type="entry name" value="Phage_integrase"/>
    <property type="match status" value="1"/>
</dbReference>
<feature type="non-terminal residue" evidence="3">
    <location>
        <position position="1"/>
    </location>
</feature>
<evidence type="ECO:0000313" key="4">
    <source>
        <dbReference type="Proteomes" id="UP000225910"/>
    </source>
</evidence>
<dbReference type="GO" id="GO:0006310">
    <property type="term" value="P:DNA recombination"/>
    <property type="evidence" value="ECO:0007669"/>
    <property type="project" value="UniProtKB-KW"/>
</dbReference>
<comment type="caution">
    <text evidence="3">The sequence shown here is derived from an EMBL/GenBank/DDBJ whole genome shotgun (WGS) entry which is preliminary data.</text>
</comment>
<name>A0A9X7AXA6_BACTU</name>
<dbReference type="RefSeq" id="WP_141544916.1">
    <property type="nucleotide sequence ID" value="NZ_NVCU01000217.1"/>
</dbReference>
<evidence type="ECO:0000259" key="2">
    <source>
        <dbReference type="PROSITE" id="PS51898"/>
    </source>
</evidence>
<protein>
    <submittedName>
        <fullName evidence="3">Integrase</fullName>
    </submittedName>
</protein>
<evidence type="ECO:0000256" key="1">
    <source>
        <dbReference type="ARBA" id="ARBA00023172"/>
    </source>
</evidence>
<evidence type="ECO:0000313" key="3">
    <source>
        <dbReference type="EMBL" id="PFT86993.1"/>
    </source>
</evidence>
<accession>A0A9X7AXA6</accession>
<dbReference type="InterPro" id="IPR013762">
    <property type="entry name" value="Integrase-like_cat_sf"/>
</dbReference>
<feature type="domain" description="Tyr recombinase" evidence="2">
    <location>
        <begin position="6"/>
        <end position="197"/>
    </location>
</feature>
<dbReference type="AlphaFoldDB" id="A0A9X7AXA6"/>
<dbReference type="CDD" id="cd00397">
    <property type="entry name" value="DNA_BRE_C"/>
    <property type="match status" value="1"/>
</dbReference>
<dbReference type="EMBL" id="NVCU01000217">
    <property type="protein sequence ID" value="PFT86993.1"/>
    <property type="molecule type" value="Genomic_DNA"/>
</dbReference>
<dbReference type="GO" id="GO:0015074">
    <property type="term" value="P:DNA integration"/>
    <property type="evidence" value="ECO:0007669"/>
    <property type="project" value="InterPro"/>
</dbReference>
<dbReference type="InterPro" id="IPR002104">
    <property type="entry name" value="Integrase_catalytic"/>
</dbReference>
<dbReference type="SUPFAM" id="SSF56349">
    <property type="entry name" value="DNA breaking-rejoining enzymes"/>
    <property type="match status" value="1"/>
</dbReference>
<gene>
    <name evidence="3" type="ORF">COK81_21885</name>
</gene>